<feature type="region of interest" description="Disordered" evidence="1">
    <location>
        <begin position="106"/>
        <end position="131"/>
    </location>
</feature>
<keyword evidence="3" id="KW-1185">Reference proteome</keyword>
<comment type="caution">
    <text evidence="2">The sequence shown here is derived from an EMBL/GenBank/DDBJ whole genome shotgun (WGS) entry which is preliminary data.</text>
</comment>
<dbReference type="AlphaFoldDB" id="A0A367RHK3"/>
<evidence type="ECO:0000256" key="1">
    <source>
        <dbReference type="SAM" id="MobiDB-lite"/>
    </source>
</evidence>
<dbReference type="EMBL" id="LXQD01000163">
    <property type="protein sequence ID" value="RCJ34772.1"/>
    <property type="molecule type" value="Genomic_DNA"/>
</dbReference>
<reference evidence="2" key="1">
    <citation type="submission" date="2016-04" db="EMBL/GenBank/DDBJ databases">
        <authorList>
            <person name="Tabuchi Yagui T.R."/>
        </authorList>
    </citation>
    <scope>NUCLEOTIDE SEQUENCE [LARGE SCALE GENOMIC DNA]</scope>
    <source>
        <strain evidence="2">NIES-26</strain>
    </source>
</reference>
<dbReference type="Proteomes" id="UP000252107">
    <property type="component" value="Unassembled WGS sequence"/>
</dbReference>
<sequence length="131" mass="14888">MQRNKVSLDLFWLRDKSLEDSDRLPAPDVLALEIAEDLEAAWNGYTLFDSYKQSASMVQETNSYINEARKELAELKNSQSNVNSKIGSLQKEIQQLKNTIQELENRNRKAIVQSPVPESSSSTTRNIQSGR</sequence>
<proteinExistence type="predicted"/>
<dbReference type="Gene3D" id="1.10.287.510">
    <property type="entry name" value="Helix hairpin bin"/>
    <property type="match status" value="1"/>
</dbReference>
<feature type="compositionally biased region" description="Polar residues" evidence="1">
    <location>
        <begin position="116"/>
        <end position="131"/>
    </location>
</feature>
<evidence type="ECO:0000313" key="2">
    <source>
        <dbReference type="EMBL" id="RCJ34772.1"/>
    </source>
</evidence>
<protein>
    <submittedName>
        <fullName evidence="2">Uncharacterized protein</fullName>
    </submittedName>
</protein>
<evidence type="ECO:0000313" key="3">
    <source>
        <dbReference type="Proteomes" id="UP000252107"/>
    </source>
</evidence>
<accession>A0A367RHK3</accession>
<organism evidence="2 3">
    <name type="scientific">Nostoc minutum NIES-26</name>
    <dbReference type="NCBI Taxonomy" id="1844469"/>
    <lineage>
        <taxon>Bacteria</taxon>
        <taxon>Bacillati</taxon>
        <taxon>Cyanobacteriota</taxon>
        <taxon>Cyanophyceae</taxon>
        <taxon>Nostocales</taxon>
        <taxon>Nostocaceae</taxon>
        <taxon>Nostoc</taxon>
    </lineage>
</organism>
<name>A0A367RHK3_9NOSO</name>
<gene>
    <name evidence="2" type="ORF">A6770_17090</name>
</gene>